<sequence length="127" mass="14226">MKPPCELIVWYVIPTIRAELSKELVKMGMSQKDVSERLGITQSAVSQYIKDKRGKGIPINKDIRRGIKNLAKEIMNEKSPRDVIPGICMICGIVKASGSLCDLHRQEDTELEGCNVCFEGSKVYKLD</sequence>
<evidence type="ECO:0000313" key="3">
    <source>
        <dbReference type="Proteomes" id="UP000000663"/>
    </source>
</evidence>
<dbReference type="InterPro" id="IPR001387">
    <property type="entry name" value="Cro/C1-type_HTH"/>
</dbReference>
<dbReference type="eggNOG" id="arCOG00017">
    <property type="taxonomic scope" value="Archaea"/>
</dbReference>
<dbReference type="PANTHER" id="PTHR40730:SF4">
    <property type="entry name" value="TRANSCRIPTIONAL REGULATOR"/>
    <property type="match status" value="1"/>
</dbReference>
<name>Q0W495_METAR</name>
<reference evidence="2 3" key="1">
    <citation type="journal article" date="2006" name="Science">
        <title>Genome of rice cluster I archaea -- the key methane producers in the rice rhizosphere.</title>
        <authorList>
            <person name="Erkel C."/>
            <person name="Kube M."/>
            <person name="Reinhardt R."/>
            <person name="Liesack W."/>
        </authorList>
    </citation>
    <scope>NUCLEOTIDE SEQUENCE [LARGE SCALE GENOMIC DNA]</scope>
    <source>
        <strain evidence="3">DSM 22066 / NBRC 105507 / MRE50</strain>
    </source>
</reference>
<dbReference type="GO" id="GO:0003677">
    <property type="term" value="F:DNA binding"/>
    <property type="evidence" value="ECO:0007669"/>
    <property type="project" value="InterPro"/>
</dbReference>
<protein>
    <recommendedName>
        <fullName evidence="1">HTH cro/C1-type domain-containing protein</fullName>
    </recommendedName>
</protein>
<dbReference type="Pfam" id="PF01381">
    <property type="entry name" value="HTH_3"/>
    <property type="match status" value="1"/>
</dbReference>
<dbReference type="PROSITE" id="PS50943">
    <property type="entry name" value="HTH_CROC1"/>
    <property type="match status" value="1"/>
</dbReference>
<dbReference type="Gene3D" id="1.10.260.40">
    <property type="entry name" value="lambda repressor-like DNA-binding domains"/>
    <property type="match status" value="1"/>
</dbReference>
<dbReference type="CDD" id="cd00093">
    <property type="entry name" value="HTH_XRE"/>
    <property type="match status" value="1"/>
</dbReference>
<gene>
    <name evidence="2" type="ORF">RCIX1546</name>
</gene>
<evidence type="ECO:0000313" key="2">
    <source>
        <dbReference type="EMBL" id="CAJ36798.2"/>
    </source>
</evidence>
<dbReference type="InterPro" id="IPR010982">
    <property type="entry name" value="Lambda_DNA-bd_dom_sf"/>
</dbReference>
<evidence type="ECO:0000259" key="1">
    <source>
        <dbReference type="PROSITE" id="PS50943"/>
    </source>
</evidence>
<dbReference type="Proteomes" id="UP000000663">
    <property type="component" value="Chromosome"/>
</dbReference>
<organism evidence="2 3">
    <name type="scientific">Methanocella arvoryzae (strain DSM 22066 / NBRC 105507 / MRE50)</name>
    <dbReference type="NCBI Taxonomy" id="351160"/>
    <lineage>
        <taxon>Archaea</taxon>
        <taxon>Methanobacteriati</taxon>
        <taxon>Methanobacteriota</taxon>
        <taxon>Stenosarchaea group</taxon>
        <taxon>Methanomicrobia</taxon>
        <taxon>Methanocellales</taxon>
        <taxon>Methanocellaceae</taxon>
        <taxon>Methanocella</taxon>
    </lineage>
</organism>
<dbReference type="AlphaFoldDB" id="Q0W495"/>
<proteinExistence type="predicted"/>
<dbReference type="SUPFAM" id="SSF47413">
    <property type="entry name" value="lambda repressor-like DNA-binding domains"/>
    <property type="match status" value="1"/>
</dbReference>
<feature type="domain" description="HTH cro/C1-type" evidence="1">
    <location>
        <begin position="20"/>
        <end position="53"/>
    </location>
</feature>
<dbReference type="EMBL" id="AM114193">
    <property type="protein sequence ID" value="CAJ36798.2"/>
    <property type="molecule type" value="Genomic_DNA"/>
</dbReference>
<dbReference type="GeneID" id="5144796"/>
<dbReference type="PANTHER" id="PTHR40730">
    <property type="entry name" value="TRANSCRIPTIONAL REGULATOR PROTEIN-LIKE PROTEIN"/>
    <property type="match status" value="1"/>
</dbReference>
<accession>Q0W495</accession>
<keyword evidence="3" id="KW-1185">Reference proteome</keyword>
<dbReference type="RefSeq" id="WP_012035759.1">
    <property type="nucleotide sequence ID" value="NC_009464.1"/>
</dbReference>
<dbReference type="KEGG" id="rci:RCIX1546"/>
<dbReference type="OrthoDB" id="42697at2157"/>
<dbReference type="STRING" id="351160.RCIX1546"/>